<feature type="coiled-coil region" evidence="5">
    <location>
        <begin position="545"/>
        <end position="572"/>
    </location>
</feature>
<feature type="compositionally biased region" description="Polar residues" evidence="6">
    <location>
        <begin position="2220"/>
        <end position="2233"/>
    </location>
</feature>
<feature type="compositionally biased region" description="Basic and acidic residues" evidence="6">
    <location>
        <begin position="1"/>
        <end position="24"/>
    </location>
</feature>
<accession>A0A9P4U2P7</accession>
<feature type="compositionally biased region" description="Basic and acidic residues" evidence="6">
    <location>
        <begin position="114"/>
        <end position="135"/>
    </location>
</feature>
<feature type="coiled-coil region" evidence="5">
    <location>
        <begin position="1970"/>
        <end position="1997"/>
    </location>
</feature>
<sequence>MSVDRERSRDREVLKHQHSFDRHGRIVPMWDSADPDRAPPPLPLNPSQSPQLTTRPNTSANIQAAAQALHDKARESAGPAPYTTNSMPDRSPERSLIKGAAHRRMQSLQTGSVKDLRSYLDGSRSPERSPEKQSARDTTPTRGRDLERDTFSSPAPSLSRTATPTPSARDALKDTPLLRPTSRPPPKAILGENTPPSATMLALQTMSSKDYFNSTPPVSDATNGHTTRKPEEFGAISGQILSLTTICTNLQREMAGLSRRSKDNATDLISLKEATSTRDEDIRKSLKELVQSLNNGIHTAPAGLFGSSLPRPGTNFERREQSTPPPLTKSFTLPRIPSPSSLFDDRVGSPSPYSVEGVASVAMLEKIIREMVTKDGQEQILETLSRLFDKASKDSGETAKKVDHMCQLLKSTPSSRALVPSNPSSRDGPPQLHSNPNLGTLARTTRDMQPIGMAGNIAPEDERHSFNRPKAADFVSDEMIDLLKKIKESVTQSGGMLGEVKANQRDLRGEVLHMGRDIGRKIDESRKPATGARQIEDGSGKQDIARIVQEGLADLKQHLEDAMREKRRQSNSTVVSRSSVNSQEVYDVVKHTINQQGLDRMPQIPNSGLDKDGILQAVKEAYEEYKPDVHVEQFGLEREEILQCLKEGLEQHHTATPSIEPSSMSREEIIDAINDAMEHFQPPPPINELNDIRDEVLAAVKDCLEEYKPTFAAAQTSSRDMNRELDMTRQVILDAIKAGLMAQGANGAREIEINRDDLFTAVRMALETSGSPFGRYGEQVVAQLDAMVQEIRGEFKNYSTANGRDTEQVLDAMNDGLESLRVDIEKYVDRAQDVTSKDEIVDTIHGGLERLRRDVETYCAAGPQGDNALGSHDMLKYMKSEFEILHDALNNQITHSGSPEDQVVILNAIHTGFESLKANVGSRGFDDLGDEEISEAMKIEFEQLREAVIGSSSIHKDEVVDVIQSQFDTLHGKIDGGAFATGSGEEMLRTVKEDLEHLKDTLVNTMTRSGGMDDNDSIRETLEAMRAEQNISSKETLDTIQSEFEHLRNTITSAMVNSGGTGTNSETVESIQQSLDELREQLSGDSGARSKEVLDTVQAEFASLRETIGGSVVLGSSNTEKDEVLAALRSTLDTVQDIKNRSPGQIDDELLGAIRGEFEMLRSNIASGFSRTTQRADTEDILECVRLGFDDLRSDIIKKIDNPEQHMKATGELLDALNEGMESLKTEVDKKSGGGGPIDMTVSYEILDTLKEGLAGLRADIDLIKSARRSSISTDKGESLGNEVVLAEEIDETTTYRELAADVAIPRTVPQVLRRNDLEKMEVMLAQVQIKIDALDASISDPAFRPQEPVRAQPAEGAATVVDLSSVEDMLKDLQATVDVLASKESGTEGVARKEDTDAIETLLINTKAKIDEVDLAVFVNAATKEQVEAFETLMRSTREAVDDLGAQVDLKTAKAEDVTLIKDLMFELKIAVDGLKASEASDAEDNDALTKADLDVLGVMNLEIKDKLTELSDRTSGDPASKADMEKLAKILTEFRDSHDKLRANYEDDIAITAKAFDDRKKEAEETITAIGIVKSFLADVKDELKTKIDDSALDVTSLADNFKILEKTIESNFNVTADVKELMEIVNREFDRIHGAVEDVKMDHEQKTTTTSEKNDEARQLAIAEVCTKLDERFDTIMLKYDDAQTAAEVHAAALAEKSVEQEAILSSTKEVAEDLRVSVDTLGMTITSMESKFTDISEKITEDSQTVYNKMDEGFGKFDDVETHTLAKAEHQQTRDEVTKAFDVLNGLQGEFTEFNPKFMVTLQEVHALIAQHYEHSLRAQEAAIKAQEVAQEQAKTALEHAQAATEHNRSISDKIENSFSALPALLPAPSTTVVETTEKYDDAPVHEKLDRLMETVYETKEASTQLDRLDKIHQQVMATAAEVTEFVTSQTRLITEGHECKQKEAEEVALLLERRSVEKQHLDEDVHTLTTEKDQLLELVQSLRSERDELASEKCRLAADVSALETTLLMRYEELGTMESKADALERRVMETIMDHSRVLMMQNGASKISEEQGGNKRNISNATNSTMGAPPPPSAAAQNLAKTLKTRQAPVRRTPGGATPGSRRVLSLNPISHNTPTGAHGFQAANPGAGFLKRSQSVRTGAQQVRKGSWTSAPEKPRVVSTTSSIAEDHDDKENDRGLSDIDQSDEESDGGTERRVSGTDDMTEMDESDRRTSHAGTVLSQSDGTYETGSSYYMTGSDLSDHRTSYGSTVRSTLGAGTVIDKEGNEEGADQEGENDREDPDGGAEEEEYDEDEEARDFVGDEIAVMDHAKKDMVVYAAPSDSGLGSDMPTAGRMSGSETDYFRRAAEDSASGIHVSHSLNFRGLGRGPHHIDFASPHQSALSTSTTPHTYYLRLRKRHNAKSALSYNIRILSRTYSPPSSTSSSATLASLSISRYKIVNVPKTRRTYCKGKDCKKHTQHKVTQYKAGKASLFAQGKRRYDRKQSGYGGQTKPVFHKKAKTTKKVVLRLECTQCKTKAQLALKRCKHFELGGDKKTKGAALVF</sequence>
<evidence type="ECO:0000313" key="8">
    <source>
        <dbReference type="Proteomes" id="UP000800235"/>
    </source>
</evidence>
<keyword evidence="8" id="KW-1185">Reference proteome</keyword>
<proteinExistence type="inferred from homology"/>
<keyword evidence="3 4" id="KW-0687">Ribonucleoprotein</keyword>
<dbReference type="GO" id="GO:0003735">
    <property type="term" value="F:structural constituent of ribosome"/>
    <property type="evidence" value="ECO:0007669"/>
    <property type="project" value="InterPro"/>
</dbReference>
<evidence type="ECO:0000256" key="1">
    <source>
        <dbReference type="ARBA" id="ARBA00009364"/>
    </source>
</evidence>
<feature type="region of interest" description="Disordered" evidence="6">
    <location>
        <begin position="2246"/>
        <end position="2302"/>
    </location>
</feature>
<dbReference type="InterPro" id="IPR053708">
    <property type="entry name" value="Ribosomal_LSU_eL42"/>
</dbReference>
<dbReference type="Proteomes" id="UP000800235">
    <property type="component" value="Unassembled WGS sequence"/>
</dbReference>
<dbReference type="InterPro" id="IPR000552">
    <property type="entry name" value="Ribosomal_eL44"/>
</dbReference>
<feature type="compositionally biased region" description="Acidic residues" evidence="6">
    <location>
        <begin position="2272"/>
        <end position="2301"/>
    </location>
</feature>
<feature type="compositionally biased region" description="Basic and acidic residues" evidence="6">
    <location>
        <begin position="2172"/>
        <end position="2185"/>
    </location>
</feature>
<evidence type="ECO:0000256" key="5">
    <source>
        <dbReference type="SAM" id="Coils"/>
    </source>
</evidence>
<dbReference type="SUPFAM" id="SSF57829">
    <property type="entry name" value="Zn-binding ribosomal proteins"/>
    <property type="match status" value="1"/>
</dbReference>
<feature type="region of interest" description="Disordered" evidence="6">
    <location>
        <begin position="1"/>
        <end position="196"/>
    </location>
</feature>
<evidence type="ECO:0000313" key="7">
    <source>
        <dbReference type="EMBL" id="KAF2435994.1"/>
    </source>
</evidence>
<comment type="caution">
    <text evidence="7">The sequence shown here is derived from an EMBL/GenBank/DDBJ whole genome shotgun (WGS) entry which is preliminary data.</text>
</comment>
<feature type="compositionally biased region" description="Polar residues" evidence="6">
    <location>
        <begin position="210"/>
        <end position="225"/>
    </location>
</feature>
<feature type="compositionally biased region" description="Polar residues" evidence="6">
    <location>
        <begin position="2060"/>
        <end position="2072"/>
    </location>
</feature>
<evidence type="ECO:0000256" key="3">
    <source>
        <dbReference type="ARBA" id="ARBA00023274"/>
    </source>
</evidence>
<feature type="compositionally biased region" description="Polar residues" evidence="6">
    <location>
        <begin position="151"/>
        <end position="166"/>
    </location>
</feature>
<feature type="region of interest" description="Disordered" evidence="6">
    <location>
        <begin position="300"/>
        <end position="329"/>
    </location>
</feature>
<keyword evidence="5" id="KW-0175">Coiled coil</keyword>
<comment type="similarity">
    <text evidence="1 4">Belongs to the eukaryotic ribosomal protein eL42 family.</text>
</comment>
<protein>
    <submittedName>
        <fullName evidence="7">Uncharacterized protein</fullName>
    </submittedName>
</protein>
<reference evidence="7" key="1">
    <citation type="journal article" date="2020" name="Stud. Mycol.">
        <title>101 Dothideomycetes genomes: a test case for predicting lifestyles and emergence of pathogens.</title>
        <authorList>
            <person name="Haridas S."/>
            <person name="Albert R."/>
            <person name="Binder M."/>
            <person name="Bloem J."/>
            <person name="Labutti K."/>
            <person name="Salamov A."/>
            <person name="Andreopoulos B."/>
            <person name="Baker S."/>
            <person name="Barry K."/>
            <person name="Bills G."/>
            <person name="Bluhm B."/>
            <person name="Cannon C."/>
            <person name="Castanera R."/>
            <person name="Culley D."/>
            <person name="Daum C."/>
            <person name="Ezra D."/>
            <person name="Gonzalez J."/>
            <person name="Henrissat B."/>
            <person name="Kuo A."/>
            <person name="Liang C."/>
            <person name="Lipzen A."/>
            <person name="Lutzoni F."/>
            <person name="Magnuson J."/>
            <person name="Mondo S."/>
            <person name="Nolan M."/>
            <person name="Ohm R."/>
            <person name="Pangilinan J."/>
            <person name="Park H.-J."/>
            <person name="Ramirez L."/>
            <person name="Alfaro M."/>
            <person name="Sun H."/>
            <person name="Tritt A."/>
            <person name="Yoshinaga Y."/>
            <person name="Zwiers L.-H."/>
            <person name="Turgeon B."/>
            <person name="Goodwin S."/>
            <person name="Spatafora J."/>
            <person name="Crous P."/>
            <person name="Grigoriev I."/>
        </authorList>
    </citation>
    <scope>NUCLEOTIDE SEQUENCE</scope>
    <source>
        <strain evidence="7">CBS 130266</strain>
    </source>
</reference>
<dbReference type="Pfam" id="PF00935">
    <property type="entry name" value="Ribosomal_L44"/>
    <property type="match status" value="1"/>
</dbReference>
<gene>
    <name evidence="7" type="ORF">EJ08DRAFT_674582</name>
</gene>
<dbReference type="GO" id="GO:1990904">
    <property type="term" value="C:ribonucleoprotein complex"/>
    <property type="evidence" value="ECO:0007669"/>
    <property type="project" value="UniProtKB-KW"/>
</dbReference>
<dbReference type="GO" id="GO:0006412">
    <property type="term" value="P:translation"/>
    <property type="evidence" value="ECO:0007669"/>
    <property type="project" value="InterPro"/>
</dbReference>
<evidence type="ECO:0000256" key="4">
    <source>
        <dbReference type="RuleBase" id="RU000666"/>
    </source>
</evidence>
<dbReference type="InterPro" id="IPR011332">
    <property type="entry name" value="Ribosomal_zn-bd"/>
</dbReference>
<keyword evidence="2 4" id="KW-0689">Ribosomal protein</keyword>
<evidence type="ECO:0000256" key="6">
    <source>
        <dbReference type="SAM" id="MobiDB-lite"/>
    </source>
</evidence>
<dbReference type="FunFam" id="3.10.450.80:FF:000001">
    <property type="entry name" value="60S ribosomal protein L44"/>
    <property type="match status" value="1"/>
</dbReference>
<feature type="region of interest" description="Disordered" evidence="6">
    <location>
        <begin position="411"/>
        <end position="441"/>
    </location>
</feature>
<dbReference type="EMBL" id="MU007011">
    <property type="protein sequence ID" value="KAF2435994.1"/>
    <property type="molecule type" value="Genomic_DNA"/>
</dbReference>
<dbReference type="PANTHER" id="PTHR10369">
    <property type="entry name" value="60S RIBOSOMAL PROTEIN L36A/L44"/>
    <property type="match status" value="1"/>
</dbReference>
<organism evidence="7 8">
    <name type="scientific">Tothia fuscella</name>
    <dbReference type="NCBI Taxonomy" id="1048955"/>
    <lineage>
        <taxon>Eukaryota</taxon>
        <taxon>Fungi</taxon>
        <taxon>Dikarya</taxon>
        <taxon>Ascomycota</taxon>
        <taxon>Pezizomycotina</taxon>
        <taxon>Dothideomycetes</taxon>
        <taxon>Pleosporomycetidae</taxon>
        <taxon>Venturiales</taxon>
        <taxon>Cylindrosympodiaceae</taxon>
        <taxon>Tothia</taxon>
    </lineage>
</organism>
<dbReference type="PROSITE" id="PS01172">
    <property type="entry name" value="RIBOSOMAL_L44E"/>
    <property type="match status" value="1"/>
</dbReference>
<dbReference type="OrthoDB" id="5423371at2759"/>
<feature type="region of interest" description="Disordered" evidence="6">
    <location>
        <begin position="2052"/>
        <end position="2110"/>
    </location>
</feature>
<dbReference type="GO" id="GO:0005840">
    <property type="term" value="C:ribosome"/>
    <property type="evidence" value="ECO:0007669"/>
    <property type="project" value="UniProtKB-KW"/>
</dbReference>
<feature type="region of interest" description="Disordered" evidence="6">
    <location>
        <begin position="210"/>
        <end position="232"/>
    </location>
</feature>
<feature type="compositionally biased region" description="Polar residues" evidence="6">
    <location>
        <begin position="411"/>
        <end position="425"/>
    </location>
</feature>
<evidence type="ECO:0000256" key="2">
    <source>
        <dbReference type="ARBA" id="ARBA00022980"/>
    </source>
</evidence>
<feature type="region of interest" description="Disordered" evidence="6">
    <location>
        <begin position="2140"/>
        <end position="2233"/>
    </location>
</feature>
<name>A0A9P4U2P7_9PEZI</name>
<feature type="compositionally biased region" description="Polar residues" evidence="6">
    <location>
        <begin position="53"/>
        <end position="64"/>
    </location>
</feature>
<dbReference type="Gene3D" id="3.10.450.80">
    <property type="match status" value="1"/>
</dbReference>